<dbReference type="EMBL" id="KI290571">
    <property type="protein sequence ID" value="ESA07250.1"/>
    <property type="molecule type" value="Genomic_DNA"/>
</dbReference>
<organism evidence="1">
    <name type="scientific">Rhizophagus irregularis (strain DAOM 181602 / DAOM 197198 / MUCL 43194)</name>
    <name type="common">Arbuscular mycorrhizal fungus</name>
    <name type="synonym">Glomus intraradices</name>
    <dbReference type="NCBI Taxonomy" id="747089"/>
    <lineage>
        <taxon>Eukaryota</taxon>
        <taxon>Fungi</taxon>
        <taxon>Fungi incertae sedis</taxon>
        <taxon>Mucoromycota</taxon>
        <taxon>Glomeromycotina</taxon>
        <taxon>Glomeromycetes</taxon>
        <taxon>Glomerales</taxon>
        <taxon>Glomeraceae</taxon>
        <taxon>Rhizophagus</taxon>
    </lineage>
</organism>
<gene>
    <name evidence="1" type="ORF">GLOINDRAFT_217180</name>
</gene>
<name>U9TGI5_RHIID</name>
<protein>
    <submittedName>
        <fullName evidence="1">Uncharacterized protein</fullName>
    </submittedName>
</protein>
<accession>U9TGI5</accession>
<dbReference type="HOGENOM" id="CLU_2098116_0_0_1"/>
<evidence type="ECO:0000313" key="1">
    <source>
        <dbReference type="EMBL" id="ESA07250.1"/>
    </source>
</evidence>
<dbReference type="AlphaFoldDB" id="U9TGI5"/>
<sequence length="116" mass="13768">MAFPYFKARDRRTQFTIIESNFIYFVTPERRVSEISENYKSQRDLQQIQYTRSVPDFLEIKKIIKRIRFSMHQSFLCKCKSCGNIVFSKYLILIGYIFFGTFSLSAIIFMISSVSV</sequence>
<dbReference type="VEuPathDB" id="FungiDB:RhiirFUN_019946"/>
<reference evidence="1" key="1">
    <citation type="submission" date="2013-07" db="EMBL/GenBank/DDBJ databases">
        <title>The genome of an arbuscular mycorrhizal fungus provides insights into the evolution of the oldest plant symbiosis.</title>
        <authorList>
            <consortium name="DOE Joint Genome Institute"/>
            <person name="Tisserant E."/>
            <person name="Malbreil M."/>
            <person name="Kuo A."/>
            <person name="Kohler A."/>
            <person name="Symeonidi A."/>
            <person name="Balestrini R."/>
            <person name="Charron P."/>
            <person name="Duensing N."/>
            <person name="Frei-dit-Frey N."/>
            <person name="Gianinazzi-Pearson V."/>
            <person name="Gilbert B."/>
            <person name="Handa Y."/>
            <person name="Hijri M."/>
            <person name="Kaul R."/>
            <person name="Kawaguchi M."/>
            <person name="Krajinski F."/>
            <person name="Lammers P."/>
            <person name="Lapierre D."/>
            <person name="Masclaux F.G."/>
            <person name="Murat C."/>
            <person name="Morin E."/>
            <person name="Ndikumana S."/>
            <person name="Pagni M."/>
            <person name="Petitpierre D."/>
            <person name="Requena N."/>
            <person name="Rosikiewicz P."/>
            <person name="Riley R."/>
            <person name="Saito K."/>
            <person name="San Clemente H."/>
            <person name="Shapiro H."/>
            <person name="van Tuinen D."/>
            <person name="Becard G."/>
            <person name="Bonfante P."/>
            <person name="Paszkowski U."/>
            <person name="Shachar-Hill Y."/>
            <person name="Young J.P."/>
            <person name="Sanders I.R."/>
            <person name="Henrissat B."/>
            <person name="Rensing S.A."/>
            <person name="Grigoriev I.V."/>
            <person name="Corradi N."/>
            <person name="Roux C."/>
            <person name="Martin F."/>
        </authorList>
    </citation>
    <scope>NUCLEOTIDE SEQUENCE</scope>
    <source>
        <strain evidence="1">DAOM 197198</strain>
    </source>
</reference>
<proteinExistence type="predicted"/>